<keyword evidence="3" id="KW-1185">Reference proteome</keyword>
<comment type="caution">
    <text evidence="2">The sequence shown here is derived from an EMBL/GenBank/DDBJ whole genome shotgun (WGS) entry which is preliminary data.</text>
</comment>
<evidence type="ECO:0000256" key="1">
    <source>
        <dbReference type="SAM" id="MobiDB-lite"/>
    </source>
</evidence>
<gene>
    <name evidence="2" type="ORF">EC973_008912</name>
</gene>
<name>A0A8H7EQP9_9FUNG</name>
<feature type="region of interest" description="Disordered" evidence="1">
    <location>
        <begin position="1"/>
        <end position="21"/>
    </location>
</feature>
<dbReference type="AlphaFoldDB" id="A0A8H7EQP9"/>
<accession>A0A8H7EQP9</accession>
<organism evidence="2 3">
    <name type="scientific">Apophysomyces ossiformis</name>
    <dbReference type="NCBI Taxonomy" id="679940"/>
    <lineage>
        <taxon>Eukaryota</taxon>
        <taxon>Fungi</taxon>
        <taxon>Fungi incertae sedis</taxon>
        <taxon>Mucoromycota</taxon>
        <taxon>Mucoromycotina</taxon>
        <taxon>Mucoromycetes</taxon>
        <taxon>Mucorales</taxon>
        <taxon>Mucorineae</taxon>
        <taxon>Mucoraceae</taxon>
        <taxon>Apophysomyces</taxon>
    </lineage>
</organism>
<sequence length="162" mass="18247">MARLRRPPAKVNPQRLQQRHTSAAQMFTPLSATHGFRYVYFPARAQMPIGQVRKYLRQLGTANITPIPDFDPLDPVHLKDPTYDDLSEDEQARSPVKYDVAKSFADEGWISAEEMKNLLNKNNAHANNLFHHSGSNHSMSFGDATISVSTMSAIGHDFKQEP</sequence>
<protein>
    <submittedName>
        <fullName evidence="2">Uncharacterized protein</fullName>
    </submittedName>
</protein>
<evidence type="ECO:0000313" key="2">
    <source>
        <dbReference type="EMBL" id="KAF7726332.1"/>
    </source>
</evidence>
<dbReference type="EMBL" id="JABAYA010000080">
    <property type="protein sequence ID" value="KAF7726332.1"/>
    <property type="molecule type" value="Genomic_DNA"/>
</dbReference>
<reference evidence="2" key="1">
    <citation type="submission" date="2020-01" db="EMBL/GenBank/DDBJ databases">
        <title>Genome Sequencing of Three Apophysomyces-Like Fungal Strains Confirms a Novel Fungal Genus in the Mucoromycota with divergent Burkholderia-like Endosymbiotic Bacteria.</title>
        <authorList>
            <person name="Stajich J.E."/>
            <person name="Macias A.M."/>
            <person name="Carter-House D."/>
            <person name="Lovett B."/>
            <person name="Kasson L.R."/>
            <person name="Berry K."/>
            <person name="Grigoriev I."/>
            <person name="Chang Y."/>
            <person name="Spatafora J."/>
            <person name="Kasson M.T."/>
        </authorList>
    </citation>
    <scope>NUCLEOTIDE SEQUENCE</scope>
    <source>
        <strain evidence="2">NRRL A-21654</strain>
    </source>
</reference>
<dbReference type="OrthoDB" id="2206543at2759"/>
<evidence type="ECO:0000313" key="3">
    <source>
        <dbReference type="Proteomes" id="UP000605846"/>
    </source>
</evidence>
<proteinExistence type="predicted"/>
<dbReference type="Proteomes" id="UP000605846">
    <property type="component" value="Unassembled WGS sequence"/>
</dbReference>